<dbReference type="Pfam" id="PF25559">
    <property type="entry name" value="DUF7931"/>
    <property type="match status" value="1"/>
</dbReference>
<keyword evidence="3" id="KW-1185">Reference proteome</keyword>
<dbReference type="InterPro" id="IPR057691">
    <property type="entry name" value="DUF7931"/>
</dbReference>
<feature type="domain" description="DUF7931" evidence="1">
    <location>
        <begin position="25"/>
        <end position="161"/>
    </location>
</feature>
<dbReference type="Proteomes" id="UP000192761">
    <property type="component" value="Unassembled WGS sequence"/>
</dbReference>
<gene>
    <name evidence="2" type="ORF">SAMN02745857_02240</name>
</gene>
<protein>
    <recommendedName>
        <fullName evidence="1">DUF7931 domain-containing protein</fullName>
    </recommendedName>
</protein>
<dbReference type="AlphaFoldDB" id="A0A1W1XPB0"/>
<evidence type="ECO:0000313" key="2">
    <source>
        <dbReference type="EMBL" id="SMC25692.1"/>
    </source>
</evidence>
<sequence>MNVTTTATFTWPADPPQRFDRYADYAASFSALLAVAQHSLWLYEDDFKAADLGGRANCEQLQRFLVGGGQLTVLARRPDYIAASAPRFLRLHDVFAHQMSLNLLREDAQTDEQVFSLADDRHYVIRHHLDWPRGEAGSNGAAVAFLQQKSQYLQDLSEPASAWRRLDI</sequence>
<dbReference type="STRING" id="1121001.SAMN02745857_02240"/>
<evidence type="ECO:0000313" key="3">
    <source>
        <dbReference type="Proteomes" id="UP000192761"/>
    </source>
</evidence>
<name>A0A1W1XPB0_9NEIS</name>
<organism evidence="2 3">
    <name type="scientific">Andreprevotia lacus DSM 23236</name>
    <dbReference type="NCBI Taxonomy" id="1121001"/>
    <lineage>
        <taxon>Bacteria</taxon>
        <taxon>Pseudomonadati</taxon>
        <taxon>Pseudomonadota</taxon>
        <taxon>Betaproteobacteria</taxon>
        <taxon>Neisseriales</taxon>
        <taxon>Chitinibacteraceae</taxon>
        <taxon>Andreprevotia</taxon>
    </lineage>
</organism>
<dbReference type="OrthoDB" id="9179759at2"/>
<proteinExistence type="predicted"/>
<dbReference type="RefSeq" id="WP_084090894.1">
    <property type="nucleotide sequence ID" value="NZ_FWXD01000012.1"/>
</dbReference>
<reference evidence="2 3" key="1">
    <citation type="submission" date="2017-04" db="EMBL/GenBank/DDBJ databases">
        <authorList>
            <person name="Afonso C.L."/>
            <person name="Miller P.J."/>
            <person name="Scott M.A."/>
            <person name="Spackman E."/>
            <person name="Goraichik I."/>
            <person name="Dimitrov K.M."/>
            <person name="Suarez D.L."/>
            <person name="Swayne D.E."/>
        </authorList>
    </citation>
    <scope>NUCLEOTIDE SEQUENCE [LARGE SCALE GENOMIC DNA]</scope>
    <source>
        <strain evidence="2 3">DSM 23236</strain>
    </source>
</reference>
<dbReference type="EMBL" id="FWXD01000012">
    <property type="protein sequence ID" value="SMC25692.1"/>
    <property type="molecule type" value="Genomic_DNA"/>
</dbReference>
<evidence type="ECO:0000259" key="1">
    <source>
        <dbReference type="Pfam" id="PF25559"/>
    </source>
</evidence>
<accession>A0A1W1XPB0</accession>